<dbReference type="FunFam" id="3.80.10.10:FF:000383">
    <property type="entry name" value="Leucine-rich repeat receptor protein kinase EMS1"/>
    <property type="match status" value="1"/>
</dbReference>
<sequence length="165" mass="17534">MISQIEGVPGFHKVFRHLTSWPTYGITTGQKVTEPLPSLGFNSLVEMRLVNLTTLDLSSNSLSGAIPSSIQNLIFLTGTIPTSIGQLVNIQSLYLDSNQLSGSIPDTIGSLISLHWLDLSDNLLTGSIPPSIGGLFSLTGLSLHDNQLNGPLPGEEQVNGGRIAE</sequence>
<dbReference type="STRING" id="1890364.A0A2P6NVH2"/>
<dbReference type="GO" id="GO:0016301">
    <property type="term" value="F:kinase activity"/>
    <property type="evidence" value="ECO:0007669"/>
    <property type="project" value="UniProtKB-KW"/>
</dbReference>
<dbReference type="Pfam" id="PF00560">
    <property type="entry name" value="LRR_1"/>
    <property type="match status" value="1"/>
</dbReference>
<dbReference type="SUPFAM" id="SSF52058">
    <property type="entry name" value="L domain-like"/>
    <property type="match status" value="1"/>
</dbReference>
<dbReference type="PANTHER" id="PTHR48064:SF6">
    <property type="entry name" value="RECEPTOR-LIKE PROTEIN KINASE 2"/>
    <property type="match status" value="1"/>
</dbReference>
<protein>
    <submittedName>
        <fullName evidence="3">Putative leucine-rich repeat receptor-like protein kinase</fullName>
    </submittedName>
</protein>
<evidence type="ECO:0000256" key="1">
    <source>
        <dbReference type="ARBA" id="ARBA00022614"/>
    </source>
</evidence>
<keyword evidence="3" id="KW-0418">Kinase</keyword>
<comment type="caution">
    <text evidence="3">The sequence shown here is derived from an EMBL/GenBank/DDBJ whole genome shotgun (WGS) entry which is preliminary data.</text>
</comment>
<evidence type="ECO:0000313" key="3">
    <source>
        <dbReference type="EMBL" id="PRP87965.1"/>
    </source>
</evidence>
<dbReference type="Pfam" id="PF13855">
    <property type="entry name" value="LRR_8"/>
    <property type="match status" value="1"/>
</dbReference>
<dbReference type="Gene3D" id="3.80.10.10">
    <property type="entry name" value="Ribonuclease Inhibitor"/>
    <property type="match status" value="2"/>
</dbReference>
<dbReference type="Proteomes" id="UP000241769">
    <property type="component" value="Unassembled WGS sequence"/>
</dbReference>
<dbReference type="InParanoid" id="A0A2P6NVH2"/>
<dbReference type="InterPro" id="IPR003591">
    <property type="entry name" value="Leu-rich_rpt_typical-subtyp"/>
</dbReference>
<name>A0A2P6NVH2_9EUKA</name>
<dbReference type="EMBL" id="MDYQ01000016">
    <property type="protein sequence ID" value="PRP87965.1"/>
    <property type="molecule type" value="Genomic_DNA"/>
</dbReference>
<dbReference type="AlphaFoldDB" id="A0A2P6NVH2"/>
<dbReference type="InterPro" id="IPR053038">
    <property type="entry name" value="RLP_Defense"/>
</dbReference>
<reference evidence="3 4" key="1">
    <citation type="journal article" date="2018" name="Genome Biol. Evol.">
        <title>Multiple Roots of Fruiting Body Formation in Amoebozoa.</title>
        <authorList>
            <person name="Hillmann F."/>
            <person name="Forbes G."/>
            <person name="Novohradska S."/>
            <person name="Ferling I."/>
            <person name="Riege K."/>
            <person name="Groth M."/>
            <person name="Westermann M."/>
            <person name="Marz M."/>
            <person name="Spaller T."/>
            <person name="Winckler T."/>
            <person name="Schaap P."/>
            <person name="Glockner G."/>
        </authorList>
    </citation>
    <scope>NUCLEOTIDE SEQUENCE [LARGE SCALE GENOMIC DNA]</scope>
    <source>
        <strain evidence="3 4">Jena</strain>
    </source>
</reference>
<accession>A0A2P6NVH2</accession>
<keyword evidence="4" id="KW-1185">Reference proteome</keyword>
<organism evidence="3 4">
    <name type="scientific">Planoprotostelium fungivorum</name>
    <dbReference type="NCBI Taxonomy" id="1890364"/>
    <lineage>
        <taxon>Eukaryota</taxon>
        <taxon>Amoebozoa</taxon>
        <taxon>Evosea</taxon>
        <taxon>Variosea</taxon>
        <taxon>Cavosteliida</taxon>
        <taxon>Cavosteliaceae</taxon>
        <taxon>Planoprotostelium</taxon>
    </lineage>
</organism>
<dbReference type="PRINTS" id="PR00019">
    <property type="entry name" value="LEURICHRPT"/>
</dbReference>
<dbReference type="SMART" id="SM00369">
    <property type="entry name" value="LRR_TYP"/>
    <property type="match status" value="3"/>
</dbReference>
<keyword evidence="2" id="KW-0677">Repeat</keyword>
<dbReference type="PANTHER" id="PTHR48064">
    <property type="entry name" value="OS01G0750400 PROTEIN"/>
    <property type="match status" value="1"/>
</dbReference>
<evidence type="ECO:0000256" key="2">
    <source>
        <dbReference type="ARBA" id="ARBA00022737"/>
    </source>
</evidence>
<keyword evidence="3" id="KW-0675">Receptor</keyword>
<dbReference type="InterPro" id="IPR032675">
    <property type="entry name" value="LRR_dom_sf"/>
</dbReference>
<proteinExistence type="predicted"/>
<keyword evidence="1" id="KW-0433">Leucine-rich repeat</keyword>
<dbReference type="InterPro" id="IPR001611">
    <property type="entry name" value="Leu-rich_rpt"/>
</dbReference>
<keyword evidence="3" id="KW-0808">Transferase</keyword>
<dbReference type="OrthoDB" id="26095at2759"/>
<gene>
    <name evidence="3" type="ORF">PROFUN_02702</name>
</gene>
<evidence type="ECO:0000313" key="4">
    <source>
        <dbReference type="Proteomes" id="UP000241769"/>
    </source>
</evidence>